<dbReference type="Gramene" id="KFK37643">
    <property type="protein sequence ID" value="KFK37643"/>
    <property type="gene ID" value="AALP_AA3G009800"/>
</dbReference>
<dbReference type="Gene3D" id="3.30.200.20">
    <property type="entry name" value="Phosphorylase Kinase, domain 1"/>
    <property type="match status" value="1"/>
</dbReference>
<keyword evidence="6" id="KW-1185">Reference proteome</keyword>
<dbReference type="eggNOG" id="KOG1187">
    <property type="taxonomic scope" value="Eukaryota"/>
</dbReference>
<evidence type="ECO:0000256" key="1">
    <source>
        <dbReference type="SAM" id="MobiDB-lite"/>
    </source>
</evidence>
<dbReference type="Gene3D" id="1.10.510.10">
    <property type="entry name" value="Transferase(Phosphotransferase) domain 1"/>
    <property type="match status" value="1"/>
</dbReference>
<dbReference type="PROSITE" id="PS50011">
    <property type="entry name" value="PROTEIN_KINASE_DOM"/>
    <property type="match status" value="1"/>
</dbReference>
<evidence type="ECO:0000259" key="4">
    <source>
        <dbReference type="PROSITE" id="PS50011"/>
    </source>
</evidence>
<keyword evidence="2" id="KW-1133">Transmembrane helix</keyword>
<keyword evidence="3" id="KW-0732">Signal</keyword>
<evidence type="ECO:0000256" key="3">
    <source>
        <dbReference type="SAM" id="SignalP"/>
    </source>
</evidence>
<feature type="signal peptide" evidence="3">
    <location>
        <begin position="1"/>
        <end position="28"/>
    </location>
</feature>
<evidence type="ECO:0000256" key="2">
    <source>
        <dbReference type="SAM" id="Phobius"/>
    </source>
</evidence>
<feature type="compositionally biased region" description="Basic residues" evidence="1">
    <location>
        <begin position="228"/>
        <end position="239"/>
    </location>
</feature>
<dbReference type="OMA" id="NFGMAKC"/>
<dbReference type="Proteomes" id="UP000029120">
    <property type="component" value="Chromosome 3"/>
</dbReference>
<gene>
    <name evidence="5" type="ordered locus">AALP_Aa3g009800</name>
</gene>
<feature type="transmembrane region" description="Helical" evidence="2">
    <location>
        <begin position="243"/>
        <end position="266"/>
    </location>
</feature>
<dbReference type="GO" id="GO:0004672">
    <property type="term" value="F:protein kinase activity"/>
    <property type="evidence" value="ECO:0007669"/>
    <property type="project" value="InterPro"/>
</dbReference>
<dbReference type="InterPro" id="IPR001245">
    <property type="entry name" value="Ser-Thr/Tyr_kinase_cat_dom"/>
</dbReference>
<keyword evidence="2" id="KW-0472">Membrane</keyword>
<dbReference type="SUPFAM" id="SSF56112">
    <property type="entry name" value="Protein kinase-like (PK-like)"/>
    <property type="match status" value="1"/>
</dbReference>
<accession>A0A087H691</accession>
<dbReference type="AlphaFoldDB" id="A0A087H691"/>
<keyword evidence="2" id="KW-0812">Transmembrane</keyword>
<feature type="chain" id="PRO_5001822937" description="Protein kinase domain-containing protein" evidence="3">
    <location>
        <begin position="29"/>
        <end position="708"/>
    </location>
</feature>
<name>A0A087H691_ARAAL</name>
<dbReference type="PANTHER" id="PTHR45927:SF13">
    <property type="entry name" value="PROTEIN LYK2"/>
    <property type="match status" value="1"/>
</dbReference>
<dbReference type="Pfam" id="PF23473">
    <property type="entry name" value="LysM3_LYK4_5"/>
    <property type="match status" value="1"/>
</dbReference>
<proteinExistence type="predicted"/>
<protein>
    <recommendedName>
        <fullName evidence="4">Protein kinase domain-containing protein</fullName>
    </recommendedName>
</protein>
<reference evidence="6" key="1">
    <citation type="journal article" date="2015" name="Nat. Plants">
        <title>Genome expansion of Arabis alpina linked with retrotransposition and reduced symmetric DNA methylation.</title>
        <authorList>
            <person name="Willing E.M."/>
            <person name="Rawat V."/>
            <person name="Mandakova T."/>
            <person name="Maumus F."/>
            <person name="James G.V."/>
            <person name="Nordstroem K.J."/>
            <person name="Becker C."/>
            <person name="Warthmann N."/>
            <person name="Chica C."/>
            <person name="Szarzynska B."/>
            <person name="Zytnicki M."/>
            <person name="Albani M.C."/>
            <person name="Kiefer C."/>
            <person name="Bergonzi S."/>
            <person name="Castaings L."/>
            <person name="Mateos J.L."/>
            <person name="Berns M.C."/>
            <person name="Bujdoso N."/>
            <person name="Piofczyk T."/>
            <person name="de Lorenzo L."/>
            <person name="Barrero-Sicilia C."/>
            <person name="Mateos I."/>
            <person name="Piednoel M."/>
            <person name="Hagmann J."/>
            <person name="Chen-Min-Tao R."/>
            <person name="Iglesias-Fernandez R."/>
            <person name="Schuster S.C."/>
            <person name="Alonso-Blanco C."/>
            <person name="Roudier F."/>
            <person name="Carbonero P."/>
            <person name="Paz-Ares J."/>
            <person name="Davis S.J."/>
            <person name="Pecinka A."/>
            <person name="Quesneville H."/>
            <person name="Colot V."/>
            <person name="Lysak M.A."/>
            <person name="Weigel D."/>
            <person name="Coupland G."/>
            <person name="Schneeberger K."/>
        </authorList>
    </citation>
    <scope>NUCLEOTIDE SEQUENCE [LARGE SCALE GENOMIC DNA]</scope>
    <source>
        <strain evidence="6">cv. Pajares</strain>
    </source>
</reference>
<dbReference type="PANTHER" id="PTHR45927">
    <property type="entry name" value="LYSM-DOMAIN RECEPTOR-LIKE KINASE-RELATED"/>
    <property type="match status" value="1"/>
</dbReference>
<organism evidence="5 6">
    <name type="scientific">Arabis alpina</name>
    <name type="common">Alpine rock-cress</name>
    <dbReference type="NCBI Taxonomy" id="50452"/>
    <lineage>
        <taxon>Eukaryota</taxon>
        <taxon>Viridiplantae</taxon>
        <taxon>Streptophyta</taxon>
        <taxon>Embryophyta</taxon>
        <taxon>Tracheophyta</taxon>
        <taxon>Spermatophyta</taxon>
        <taxon>Magnoliopsida</taxon>
        <taxon>eudicotyledons</taxon>
        <taxon>Gunneridae</taxon>
        <taxon>Pentapetalae</taxon>
        <taxon>rosids</taxon>
        <taxon>malvids</taxon>
        <taxon>Brassicales</taxon>
        <taxon>Brassicaceae</taxon>
        <taxon>Arabideae</taxon>
        <taxon>Arabis</taxon>
    </lineage>
</organism>
<dbReference type="EMBL" id="CM002871">
    <property type="protein sequence ID" value="KFK37643.1"/>
    <property type="molecule type" value="Genomic_DNA"/>
</dbReference>
<feature type="domain" description="Protein kinase" evidence="4">
    <location>
        <begin position="298"/>
        <end position="614"/>
    </location>
</feature>
<feature type="transmembrane region" description="Helical" evidence="2">
    <location>
        <begin position="661"/>
        <end position="683"/>
    </location>
</feature>
<dbReference type="InterPro" id="IPR000719">
    <property type="entry name" value="Prot_kinase_dom"/>
</dbReference>
<dbReference type="Pfam" id="PF07714">
    <property type="entry name" value="PK_Tyr_Ser-Thr"/>
    <property type="match status" value="1"/>
</dbReference>
<feature type="region of interest" description="Disordered" evidence="1">
    <location>
        <begin position="216"/>
        <end position="239"/>
    </location>
</feature>
<evidence type="ECO:0000313" key="6">
    <source>
        <dbReference type="Proteomes" id="UP000029120"/>
    </source>
</evidence>
<dbReference type="Pfam" id="PF23472">
    <property type="entry name" value="LysM2_CERK1_LYK3_4_5"/>
    <property type="match status" value="1"/>
</dbReference>
<dbReference type="InterPro" id="IPR056562">
    <property type="entry name" value="LysM2_CERK1_LYK3_4_5"/>
</dbReference>
<evidence type="ECO:0000313" key="5">
    <source>
        <dbReference type="EMBL" id="KFK37643.1"/>
    </source>
</evidence>
<dbReference type="InterPro" id="IPR056563">
    <property type="entry name" value="LysM3_LYK4_5"/>
</dbReference>
<sequence>MAGSVSKRYMKGLVVIFFFFFFISTSSSLSATSHSCDTEEKEEASSFSYVCHSNLQKCHTFAILRVNSLSNLGLDSFADADTDELGQLLLIPIDCRCNGRIFEAKLSKTCVKGDTFRSVSESLQGLTTCQSIREKNPDVSEDKLDENVKLRLAIKCSCPEEGVSNASFLVTYPASDRDSVSSMAVKFKTTEDAIVSANNKSGGVLPLTPALIPLDHKPGNTTVDNNRQKKKQSKKKRSKMKKLMIAMSSAIAGVCGLITIMVFGYLHWKKETRLQTQNWISNKDPETRQLSLSIRTTSDKKISFEGSQDGSILDSQNTVGTTTPRKPVLEIYAFEELEKATENFSSSNHIKGSVYFGSLKGKDLAIKEMSAAAMKRFDFGLLNDQSHYYNHNLIRVLGTCFRETDQGSYLVFEYAKNGSLWDWLQNKLAIKNQFIESCYCFLVWKQRIKICHDVAIALKYMHRINYVHGNIKSRNIFLNEDLRGKVGNFGMSKCARDEIASEENILEGSTSPATDVFAYGIIVMEVLSGQTPETLLGPQEQETSLGTQVSEWKRMRKVLEEQDRLKEVMDSTLGESYSIDSAFEIARIARDCTAEKPELRPSAAEIAERVSRLVDDDEDEEDESVTERENTLISESSYKPLGFGLAQQTEHPLQTFRCDAFTLFIHLVSFLQVLLLLFLLSFFHQLHKFLELQRFISLWIGRLFWYYY</sequence>
<dbReference type="InterPro" id="IPR052611">
    <property type="entry name" value="Plant_RLK_LysM"/>
</dbReference>
<dbReference type="InterPro" id="IPR011009">
    <property type="entry name" value="Kinase-like_dom_sf"/>
</dbReference>
<dbReference type="OrthoDB" id="4062651at2759"/>
<dbReference type="GO" id="GO:0005524">
    <property type="term" value="F:ATP binding"/>
    <property type="evidence" value="ECO:0007669"/>
    <property type="project" value="InterPro"/>
</dbReference>